<keyword evidence="6 7" id="KW-0456">Lyase</keyword>
<dbReference type="Pfam" id="PF00282">
    <property type="entry name" value="Pyridoxal_deC"/>
    <property type="match status" value="2"/>
</dbReference>
<keyword evidence="9" id="KW-1185">Reference proteome</keyword>
<dbReference type="Proteomes" id="UP000694424">
    <property type="component" value="Unplaced"/>
</dbReference>
<dbReference type="Ensembl" id="ENSAOWT00000022526.1">
    <property type="protein sequence ID" value="ENSAOWP00000019885.1"/>
    <property type="gene ID" value="ENSAOWG00000013460.1"/>
</dbReference>
<dbReference type="PANTHER" id="PTHR45677">
    <property type="entry name" value="GLUTAMATE DECARBOXYLASE-RELATED"/>
    <property type="match status" value="1"/>
</dbReference>
<dbReference type="Gene3D" id="3.40.640.10">
    <property type="entry name" value="Type I PLP-dependent aspartate aminotransferase-like (Major domain)"/>
    <property type="match status" value="2"/>
</dbReference>
<dbReference type="PANTHER" id="PTHR45677:SF6">
    <property type="entry name" value="GLUTAMATE DECARBOXYLASE 1"/>
    <property type="match status" value="1"/>
</dbReference>
<dbReference type="Gene3D" id="3.90.1150.170">
    <property type="match status" value="2"/>
</dbReference>
<dbReference type="InterPro" id="IPR015424">
    <property type="entry name" value="PyrdxlP-dep_Trfase"/>
</dbReference>
<evidence type="ECO:0000256" key="6">
    <source>
        <dbReference type="ARBA" id="ARBA00023239"/>
    </source>
</evidence>
<evidence type="ECO:0000256" key="4">
    <source>
        <dbReference type="ARBA" id="ARBA00022793"/>
    </source>
</evidence>
<name>A0A8B9PZA9_APTOW</name>
<dbReference type="SUPFAM" id="SSF53383">
    <property type="entry name" value="PLP-dependent transferases"/>
    <property type="match status" value="1"/>
</dbReference>
<dbReference type="GO" id="GO:0048786">
    <property type="term" value="C:presynaptic active zone"/>
    <property type="evidence" value="ECO:0007669"/>
    <property type="project" value="TreeGrafter"/>
</dbReference>
<evidence type="ECO:0000256" key="1">
    <source>
        <dbReference type="ARBA" id="ARBA00001933"/>
    </source>
</evidence>
<dbReference type="GO" id="GO:0004351">
    <property type="term" value="F:glutamate decarboxylase activity"/>
    <property type="evidence" value="ECO:0007669"/>
    <property type="project" value="TreeGrafter"/>
</dbReference>
<evidence type="ECO:0000256" key="5">
    <source>
        <dbReference type="ARBA" id="ARBA00022898"/>
    </source>
</evidence>
<dbReference type="AlphaFoldDB" id="A0A8B9PZA9"/>
<dbReference type="GO" id="GO:0005737">
    <property type="term" value="C:cytoplasm"/>
    <property type="evidence" value="ECO:0007669"/>
    <property type="project" value="TreeGrafter"/>
</dbReference>
<dbReference type="GO" id="GO:0030170">
    <property type="term" value="F:pyridoxal phosphate binding"/>
    <property type="evidence" value="ECO:0007669"/>
    <property type="project" value="InterPro"/>
</dbReference>
<dbReference type="InterPro" id="IPR015421">
    <property type="entry name" value="PyrdxlP-dep_Trfase_major"/>
</dbReference>
<evidence type="ECO:0000313" key="9">
    <source>
        <dbReference type="Proteomes" id="UP000694424"/>
    </source>
</evidence>
<proteinExistence type="inferred from homology"/>
<evidence type="ECO:0000313" key="8">
    <source>
        <dbReference type="Ensembl" id="ENSAOWP00000019885.1"/>
    </source>
</evidence>
<reference evidence="8" key="2">
    <citation type="submission" date="2025-09" db="UniProtKB">
        <authorList>
            <consortium name="Ensembl"/>
        </authorList>
    </citation>
    <scope>IDENTIFICATION</scope>
</reference>
<dbReference type="InterPro" id="IPR002129">
    <property type="entry name" value="PyrdxlP-dep_de-COase"/>
</dbReference>
<reference evidence="8" key="1">
    <citation type="submission" date="2025-08" db="UniProtKB">
        <authorList>
            <consortium name="Ensembl"/>
        </authorList>
    </citation>
    <scope>IDENTIFICATION</scope>
</reference>
<keyword evidence="5 7" id="KW-0663">Pyridoxal phosphate</keyword>
<keyword evidence="4" id="KW-0210">Decarboxylase</keyword>
<protein>
    <submittedName>
        <fullName evidence="8">Uncharacterized protein</fullName>
    </submittedName>
</protein>
<evidence type="ECO:0000256" key="3">
    <source>
        <dbReference type="ARBA" id="ARBA00011738"/>
    </source>
</evidence>
<evidence type="ECO:0000256" key="2">
    <source>
        <dbReference type="ARBA" id="ARBA00009533"/>
    </source>
</evidence>
<comment type="similarity">
    <text evidence="2 7">Belongs to the group II decarboxylase family.</text>
</comment>
<evidence type="ECO:0000256" key="7">
    <source>
        <dbReference type="RuleBase" id="RU000382"/>
    </source>
</evidence>
<dbReference type="GO" id="GO:0009449">
    <property type="term" value="P:gamma-aminobutyric acid biosynthetic process"/>
    <property type="evidence" value="ECO:0007669"/>
    <property type="project" value="TreeGrafter"/>
</dbReference>
<sequence>MCSPHFCLDLLPTKNGESITEQFLPEVVEILLSYIKRTYDRKNKALDFHHPHQLLEGLEGFSLELSDQLERLEQILVDCRDTLKYGVKTGKVAKTYMPHVVTSLHGYMFTCEIAPVFTTMEQILLKKMNKMVGWREVEADGIFSLGGTVSNLCSVLMAHYKSFPEVKTKGMAALSQVVLFVSERIRKQNMFSEMVFELMWICTILYRFQGHIPLYVSATAGTTIYGAFDPLSDMADIREKYKLWMHVDVGLSGNSTWNFSCRAHSVTWNPHMTVILLYQDLLQSCNQMWADYLFQPNKQYDTMFDTGDRKIQCGRHVDVFELWLMRKTKVRRDSENTALFQKFSPGEEDTCIQDRMTMVNYQSHGDKVDFFIEEIERLGRDL</sequence>
<comment type="subunit">
    <text evidence="3">Homodimer.</text>
</comment>
<organism evidence="8 9">
    <name type="scientific">Apteryx owenii</name>
    <name type="common">Little spotted kiwi</name>
    <dbReference type="NCBI Taxonomy" id="8824"/>
    <lineage>
        <taxon>Eukaryota</taxon>
        <taxon>Metazoa</taxon>
        <taxon>Chordata</taxon>
        <taxon>Craniata</taxon>
        <taxon>Vertebrata</taxon>
        <taxon>Euteleostomi</taxon>
        <taxon>Archelosauria</taxon>
        <taxon>Archosauria</taxon>
        <taxon>Dinosauria</taxon>
        <taxon>Saurischia</taxon>
        <taxon>Theropoda</taxon>
        <taxon>Coelurosauria</taxon>
        <taxon>Aves</taxon>
        <taxon>Palaeognathae</taxon>
        <taxon>Apterygiformes</taxon>
        <taxon>Apterygidae</taxon>
        <taxon>Apteryx</taxon>
    </lineage>
</organism>
<accession>A0A8B9PZA9</accession>
<comment type="cofactor">
    <cofactor evidence="1 7">
        <name>pyridoxal 5'-phosphate</name>
        <dbReference type="ChEBI" id="CHEBI:597326"/>
    </cofactor>
</comment>